<dbReference type="Pfam" id="PF25023">
    <property type="entry name" value="TEN_YD-shell"/>
    <property type="match status" value="1"/>
</dbReference>
<accession>A0A2J0U6P3</accession>
<proteinExistence type="predicted"/>
<reference evidence="3 4" key="1">
    <citation type="journal article" date="2017" name="Front. Microbiol.">
        <title>Double-Face Meets the Bacterial World: The Opportunistic Pathogen Stenotrophomonas maltophilia.</title>
        <authorList>
            <person name="Lira F."/>
            <person name="Berg G."/>
            <person name="Martinez J.L."/>
        </authorList>
    </citation>
    <scope>NUCLEOTIDE SEQUENCE [LARGE SCALE GENOMIC DNA]</scope>
    <source>
        <strain evidence="3 4">EA1</strain>
    </source>
</reference>
<gene>
    <name evidence="3" type="ORF">B9Y64_18900</name>
</gene>
<sequence length="331" mass="35882">MQAHRVLGLDPRCFCNWRVVQMKRASVATRHLISLMLICGALSPDVHAQTIVTYVHTDALGTPVAETDASGNLIAESFYDPYGAILVAGSDDQPGFTGQVSDAQTGLNYMQQRYYDPTIGRFLSVDPVAARPRGDNFNRYWYANSNPYTNRDPDGRECSGKGCWVTAEERAAAVSGDWKAYYQLAGSGGDRYAVRAGEVASNSGATPLNGRLSELTNKFLADSIARNMGADPRTMTSTQAIAVAFRMEAIRVGLAKAHVQALDQAGATEKNPVMLDRSVIGEFHERVFERNGADPKAFGGYKTGALEAVINVLGSTTRDVYDYCPQPSCSN</sequence>
<evidence type="ECO:0000256" key="1">
    <source>
        <dbReference type="ARBA" id="ARBA00022737"/>
    </source>
</evidence>
<dbReference type="PANTHER" id="PTHR32305">
    <property type="match status" value="1"/>
</dbReference>
<dbReference type="EMBL" id="NEQV01000007">
    <property type="protein sequence ID" value="PJL24635.1"/>
    <property type="molecule type" value="Genomic_DNA"/>
</dbReference>
<dbReference type="InterPro" id="IPR022385">
    <property type="entry name" value="Rhs_assc_core"/>
</dbReference>
<protein>
    <recommendedName>
        <fullName evidence="2">Teneurin-like YD-shell domain-containing protein</fullName>
    </recommendedName>
</protein>
<organism evidence="3 4">
    <name type="scientific">Stenotrophomonas maltophilia</name>
    <name type="common">Pseudomonas maltophilia</name>
    <name type="synonym">Xanthomonas maltophilia</name>
    <dbReference type="NCBI Taxonomy" id="40324"/>
    <lineage>
        <taxon>Bacteria</taxon>
        <taxon>Pseudomonadati</taxon>
        <taxon>Pseudomonadota</taxon>
        <taxon>Gammaproteobacteria</taxon>
        <taxon>Lysobacterales</taxon>
        <taxon>Lysobacteraceae</taxon>
        <taxon>Stenotrophomonas</taxon>
        <taxon>Stenotrophomonas maltophilia group</taxon>
    </lineage>
</organism>
<dbReference type="PANTHER" id="PTHR32305:SF15">
    <property type="entry name" value="PROTEIN RHSA-RELATED"/>
    <property type="match status" value="1"/>
</dbReference>
<evidence type="ECO:0000259" key="2">
    <source>
        <dbReference type="Pfam" id="PF25023"/>
    </source>
</evidence>
<dbReference type="InterPro" id="IPR050708">
    <property type="entry name" value="T6SS_VgrG/RHS"/>
</dbReference>
<keyword evidence="1" id="KW-0677">Repeat</keyword>
<dbReference type="AlphaFoldDB" id="A0A2J0U6P3"/>
<dbReference type="InterPro" id="IPR056823">
    <property type="entry name" value="TEN-like_YD-shell"/>
</dbReference>
<dbReference type="Gene3D" id="2.180.10.10">
    <property type="entry name" value="RHS repeat-associated core"/>
    <property type="match status" value="1"/>
</dbReference>
<dbReference type="Proteomes" id="UP000230167">
    <property type="component" value="Unassembled WGS sequence"/>
</dbReference>
<evidence type="ECO:0000313" key="3">
    <source>
        <dbReference type="EMBL" id="PJL24635.1"/>
    </source>
</evidence>
<name>A0A2J0U6P3_STEMA</name>
<dbReference type="OrthoDB" id="9816400at2"/>
<comment type="caution">
    <text evidence="3">The sequence shown here is derived from an EMBL/GenBank/DDBJ whole genome shotgun (WGS) entry which is preliminary data.</text>
</comment>
<dbReference type="NCBIfam" id="TIGR03696">
    <property type="entry name" value="Rhs_assc_core"/>
    <property type="match status" value="1"/>
</dbReference>
<evidence type="ECO:0000313" key="4">
    <source>
        <dbReference type="Proteomes" id="UP000230167"/>
    </source>
</evidence>
<feature type="domain" description="Teneurin-like YD-shell" evidence="2">
    <location>
        <begin position="54"/>
        <end position="147"/>
    </location>
</feature>